<comment type="similarity">
    <text evidence="1 4">Belongs to the D-isomer specific 2-hydroxyacid dehydrogenase family.</text>
</comment>
<dbReference type="InterPro" id="IPR006140">
    <property type="entry name" value="D-isomer_DH_NAD-bd"/>
</dbReference>
<dbReference type="InterPro" id="IPR036291">
    <property type="entry name" value="NAD(P)-bd_dom_sf"/>
</dbReference>
<evidence type="ECO:0000259" key="6">
    <source>
        <dbReference type="Pfam" id="PF02826"/>
    </source>
</evidence>
<evidence type="ECO:0000259" key="5">
    <source>
        <dbReference type="Pfam" id="PF00389"/>
    </source>
</evidence>
<dbReference type="SUPFAM" id="SSF51735">
    <property type="entry name" value="NAD(P)-binding Rossmann-fold domains"/>
    <property type="match status" value="1"/>
</dbReference>
<evidence type="ECO:0000256" key="4">
    <source>
        <dbReference type="RuleBase" id="RU003719"/>
    </source>
</evidence>
<evidence type="ECO:0000313" key="7">
    <source>
        <dbReference type="EMBL" id="ANN72350.1"/>
    </source>
</evidence>
<dbReference type="Proteomes" id="UP000092213">
    <property type="component" value="Chromosome"/>
</dbReference>
<evidence type="ECO:0000256" key="2">
    <source>
        <dbReference type="ARBA" id="ARBA00023002"/>
    </source>
</evidence>
<dbReference type="AlphaFoldDB" id="A0A193FXJ9"/>
<dbReference type="SUPFAM" id="SSF52283">
    <property type="entry name" value="Formate/glycerate dehydrogenase catalytic domain-like"/>
    <property type="match status" value="1"/>
</dbReference>
<evidence type="ECO:0000256" key="1">
    <source>
        <dbReference type="ARBA" id="ARBA00005854"/>
    </source>
</evidence>
<dbReference type="Gene3D" id="3.40.50.720">
    <property type="entry name" value="NAD(P)-binding Rossmann-like Domain"/>
    <property type="match status" value="2"/>
</dbReference>
<keyword evidence="2 4" id="KW-0560">Oxidoreductase</keyword>
<dbReference type="InterPro" id="IPR006139">
    <property type="entry name" value="D-isomer_2_OHA_DH_cat_dom"/>
</dbReference>
<dbReference type="Pfam" id="PF02826">
    <property type="entry name" value="2-Hacid_dh_C"/>
    <property type="match status" value="1"/>
</dbReference>
<reference evidence="7 8" key="1">
    <citation type="submission" date="2016-06" db="EMBL/GenBank/DDBJ databases">
        <title>Complete genome sequences of Bordetella bronchialis and Bordetella flabilis.</title>
        <authorList>
            <person name="LiPuma J.J."/>
            <person name="Spilker T."/>
        </authorList>
    </citation>
    <scope>NUCLEOTIDE SEQUENCE [LARGE SCALE GENOMIC DNA]</scope>
    <source>
        <strain evidence="7 8">AU17976</strain>
    </source>
</reference>
<dbReference type="InterPro" id="IPR050857">
    <property type="entry name" value="D-2-hydroxyacid_DH"/>
</dbReference>
<dbReference type="RefSeq" id="WP_066669969.1">
    <property type="nucleotide sequence ID" value="NZ_CP016171.1"/>
</dbReference>
<dbReference type="PROSITE" id="PS00671">
    <property type="entry name" value="D_2_HYDROXYACID_DH_3"/>
    <property type="match status" value="1"/>
</dbReference>
<gene>
    <name evidence="7" type="ORF">BAU08_14250</name>
</gene>
<dbReference type="STRING" id="463025.BAU08_14250"/>
<proteinExistence type="inferred from homology"/>
<keyword evidence="3" id="KW-0520">NAD</keyword>
<name>A0A193FXJ9_9BORD</name>
<feature type="domain" description="D-isomer specific 2-hydroxyacid dehydrogenase catalytic" evidence="5">
    <location>
        <begin position="7"/>
        <end position="313"/>
    </location>
</feature>
<sequence length="320" mass="33787">MTAQPIVVLTSAIHPDEHTRLARHASVRVPADARPETLKAAMADADGLIVRNPLPADIFDHAPRLKGVVRHGVGLDMIPMEAANRQGITVANIPGANTASVVEYCLAAMLHLRRRLPAVDAMLREQGWGPARAYGEGGGELAGATCGIVGVGAIGSRLAAVARVLDMRVLGLTRRPESLPDGVRAVDKATLMRESDVIVLACPLNEQTRGLIDAAALALARPDALLINVSRGPVVDTAALLSALREGRLGGAALDVHDVQPLPKDAAVLRQSGMLLTPHMAGSTTASMRRMSQGAVDEMLRILRGEPPVNWVNRDAARRA</sequence>
<feature type="domain" description="D-isomer specific 2-hydroxyacid dehydrogenase NAD-binding" evidence="6">
    <location>
        <begin position="106"/>
        <end position="281"/>
    </location>
</feature>
<dbReference type="GO" id="GO:0051287">
    <property type="term" value="F:NAD binding"/>
    <property type="evidence" value="ECO:0007669"/>
    <property type="project" value="InterPro"/>
</dbReference>
<protein>
    <submittedName>
        <fullName evidence="7">Hydroxyacid dehydrogenase</fullName>
    </submittedName>
</protein>
<dbReference type="InterPro" id="IPR029753">
    <property type="entry name" value="D-isomer_DH_CS"/>
</dbReference>
<organism evidence="7 8">
    <name type="scientific">Bordetella bronchialis</name>
    <dbReference type="NCBI Taxonomy" id="463025"/>
    <lineage>
        <taxon>Bacteria</taxon>
        <taxon>Pseudomonadati</taxon>
        <taxon>Pseudomonadota</taxon>
        <taxon>Betaproteobacteria</taxon>
        <taxon>Burkholderiales</taxon>
        <taxon>Alcaligenaceae</taxon>
        <taxon>Bordetella</taxon>
    </lineage>
</organism>
<dbReference type="Pfam" id="PF00389">
    <property type="entry name" value="2-Hacid_dh"/>
    <property type="match status" value="1"/>
</dbReference>
<accession>A0A193FXJ9</accession>
<dbReference type="PANTHER" id="PTHR42789:SF1">
    <property type="entry name" value="D-ISOMER SPECIFIC 2-HYDROXYACID DEHYDROGENASE FAMILY PROTEIN (AFU_ORTHOLOGUE AFUA_6G10090)"/>
    <property type="match status" value="1"/>
</dbReference>
<evidence type="ECO:0000313" key="8">
    <source>
        <dbReference type="Proteomes" id="UP000092213"/>
    </source>
</evidence>
<dbReference type="GO" id="GO:0016616">
    <property type="term" value="F:oxidoreductase activity, acting on the CH-OH group of donors, NAD or NADP as acceptor"/>
    <property type="evidence" value="ECO:0007669"/>
    <property type="project" value="InterPro"/>
</dbReference>
<dbReference type="EMBL" id="CP016171">
    <property type="protein sequence ID" value="ANN72350.1"/>
    <property type="molecule type" value="Genomic_DNA"/>
</dbReference>
<dbReference type="PANTHER" id="PTHR42789">
    <property type="entry name" value="D-ISOMER SPECIFIC 2-HYDROXYACID DEHYDROGENASE FAMILY PROTEIN (AFU_ORTHOLOGUE AFUA_6G10090)"/>
    <property type="match status" value="1"/>
</dbReference>
<evidence type="ECO:0000256" key="3">
    <source>
        <dbReference type="ARBA" id="ARBA00023027"/>
    </source>
</evidence>